<evidence type="ECO:0000313" key="4">
    <source>
        <dbReference type="Proteomes" id="UP000322873"/>
    </source>
</evidence>
<dbReference type="Proteomes" id="UP000322873">
    <property type="component" value="Unassembled WGS sequence"/>
</dbReference>
<evidence type="ECO:0000259" key="2">
    <source>
        <dbReference type="Pfam" id="PF13837"/>
    </source>
</evidence>
<sequence length="490" mass="55309">MYSMKRKIALSEIVQGSRRVAYQRVRNGCTTTTTTINLGMISLPVLGDLTMEPEIEPQRERAKRPDRWTREEVSKMLEIVGNLKSDQADSKTGKLPGDLWFKVSDEMKSQGFNRQPSAVVSKLHRDKAKWKPESRGKSSSSSHMSGIDSFKKEDEEKMMLSYHGKKETFGQKKRMPLHWSASRASEIERENSSSNRPQLLEFGAWFQTVFVPVDSTGNYTNVCRYWMTKGRKKHNFDARTPTSIERASREMIQAPKTQLKQTPSKLATSTDGPPSSVPRSSTEKSLQSRSGIDNRELSTRNHQKYRGGKSLPPLFLTIRSFGGVGLKRGASNSSVQSEIEEKPAKKVRYVMGPRDVMGVNGTSIDMIAQDEASASNYRSPKSFSKSPTQRDTPNKPPQLAIILAEEREAVQQKILAADEARKRLKLAIDAYKETAAEEYRQKQLAISTHDQRAEAALEAAKEREKELAGQEETHKKARERLEKIQSLLDD</sequence>
<feature type="domain" description="Myb/SANT-like DNA-binding" evidence="2">
    <location>
        <begin position="66"/>
        <end position="144"/>
    </location>
</feature>
<feature type="compositionally biased region" description="Polar residues" evidence="1">
    <location>
        <begin position="372"/>
        <end position="391"/>
    </location>
</feature>
<name>A0A5M9JWI9_MONFR</name>
<protein>
    <recommendedName>
        <fullName evidence="2">Myb/SANT-like DNA-binding domain-containing protein</fullName>
    </recommendedName>
</protein>
<keyword evidence="4" id="KW-1185">Reference proteome</keyword>
<proteinExistence type="predicted"/>
<gene>
    <name evidence="3" type="ORF">EYC84_005459</name>
</gene>
<feature type="compositionally biased region" description="Low complexity" evidence="1">
    <location>
        <begin position="137"/>
        <end position="148"/>
    </location>
</feature>
<dbReference type="Gene3D" id="1.10.10.60">
    <property type="entry name" value="Homeodomain-like"/>
    <property type="match status" value="1"/>
</dbReference>
<feature type="region of interest" description="Disordered" evidence="1">
    <location>
        <begin position="254"/>
        <end position="309"/>
    </location>
</feature>
<evidence type="ECO:0000313" key="3">
    <source>
        <dbReference type="EMBL" id="KAA8573914.1"/>
    </source>
</evidence>
<evidence type="ECO:0000256" key="1">
    <source>
        <dbReference type="SAM" id="MobiDB-lite"/>
    </source>
</evidence>
<accession>A0A5M9JWI9</accession>
<dbReference type="AlphaFoldDB" id="A0A5M9JWI9"/>
<feature type="compositionally biased region" description="Polar residues" evidence="1">
    <location>
        <begin position="255"/>
        <end position="291"/>
    </location>
</feature>
<feature type="region of interest" description="Disordered" evidence="1">
    <location>
        <begin position="372"/>
        <end position="395"/>
    </location>
</feature>
<feature type="compositionally biased region" description="Basic and acidic residues" evidence="1">
    <location>
        <begin position="456"/>
        <end position="483"/>
    </location>
</feature>
<dbReference type="Pfam" id="PF13837">
    <property type="entry name" value="Myb_DNA-bind_4"/>
    <property type="match status" value="1"/>
</dbReference>
<dbReference type="VEuPathDB" id="FungiDB:MFRU_001g02180"/>
<organism evidence="3 4">
    <name type="scientific">Monilinia fructicola</name>
    <name type="common">Brown rot fungus</name>
    <name type="synonym">Ciboria fructicola</name>
    <dbReference type="NCBI Taxonomy" id="38448"/>
    <lineage>
        <taxon>Eukaryota</taxon>
        <taxon>Fungi</taxon>
        <taxon>Dikarya</taxon>
        <taxon>Ascomycota</taxon>
        <taxon>Pezizomycotina</taxon>
        <taxon>Leotiomycetes</taxon>
        <taxon>Helotiales</taxon>
        <taxon>Sclerotiniaceae</taxon>
        <taxon>Monilinia</taxon>
    </lineage>
</organism>
<comment type="caution">
    <text evidence="3">The sequence shown here is derived from an EMBL/GenBank/DDBJ whole genome shotgun (WGS) entry which is preliminary data.</text>
</comment>
<feature type="region of interest" description="Disordered" evidence="1">
    <location>
        <begin position="111"/>
        <end position="149"/>
    </location>
</feature>
<dbReference type="InterPro" id="IPR044822">
    <property type="entry name" value="Myb_DNA-bind_4"/>
</dbReference>
<dbReference type="EMBL" id="VICG01000003">
    <property type="protein sequence ID" value="KAA8573914.1"/>
    <property type="molecule type" value="Genomic_DNA"/>
</dbReference>
<feature type="region of interest" description="Disordered" evidence="1">
    <location>
        <begin position="456"/>
        <end position="490"/>
    </location>
</feature>
<reference evidence="3 4" key="1">
    <citation type="submission" date="2019-06" db="EMBL/GenBank/DDBJ databases">
        <title>Genome Sequence of the Brown Rot Fungal Pathogen Monilinia fructicola.</title>
        <authorList>
            <person name="De Miccolis Angelini R.M."/>
            <person name="Landi L."/>
            <person name="Abate D."/>
            <person name="Pollastro S."/>
            <person name="Romanazzi G."/>
            <person name="Faretra F."/>
        </authorList>
    </citation>
    <scope>NUCLEOTIDE SEQUENCE [LARGE SCALE GENOMIC DNA]</scope>
    <source>
        <strain evidence="3 4">Mfrc123</strain>
    </source>
</reference>